<name>A0A2Z5QZY3_9MICC</name>
<reference evidence="1 2" key="1">
    <citation type="submission" date="2016-10" db="EMBL/GenBank/DDBJ databases">
        <title>Genome sequence of Rothia aeria strain JCM11412.</title>
        <authorList>
            <person name="Nambu T."/>
        </authorList>
    </citation>
    <scope>NUCLEOTIDE SEQUENCE [LARGE SCALE GENOMIC DNA]</scope>
    <source>
        <strain evidence="1 2">JCM 11412</strain>
    </source>
</reference>
<dbReference type="EMBL" id="AP017895">
    <property type="protein sequence ID" value="BAV88018.1"/>
    <property type="molecule type" value="Genomic_DNA"/>
</dbReference>
<sequence length="76" mass="8676">MTAQHHTQPALPAQPTLQERRAHLRELMKHDDATVEDYHTVISGATEEERASLARTLSPTKLAKARGRKQLWPHMQ</sequence>
<protein>
    <submittedName>
        <fullName evidence="1">Uncharacterized protein</fullName>
    </submittedName>
</protein>
<keyword evidence="2" id="KW-1185">Reference proteome</keyword>
<evidence type="ECO:0000313" key="2">
    <source>
        <dbReference type="Proteomes" id="UP000250241"/>
    </source>
</evidence>
<evidence type="ECO:0000313" key="1">
    <source>
        <dbReference type="EMBL" id="BAV88018.1"/>
    </source>
</evidence>
<accession>A0A2Z5QZY3</accession>
<dbReference type="Proteomes" id="UP000250241">
    <property type="component" value="Chromosome"/>
</dbReference>
<dbReference type="AlphaFoldDB" id="A0A2Z5QZY3"/>
<organism evidence="1 2">
    <name type="scientific">Rothia aeria</name>
    <dbReference type="NCBI Taxonomy" id="172042"/>
    <lineage>
        <taxon>Bacteria</taxon>
        <taxon>Bacillati</taxon>
        <taxon>Actinomycetota</taxon>
        <taxon>Actinomycetes</taxon>
        <taxon>Micrococcales</taxon>
        <taxon>Micrococcaceae</taxon>
        <taxon>Rothia</taxon>
    </lineage>
</organism>
<dbReference type="KEGG" id="raj:RA11412_1719"/>
<proteinExistence type="predicted"/>
<gene>
    <name evidence="1" type="ORF">RA11412_1719</name>
</gene>